<accession>A0A9W4R595</accession>
<sequence length="63" mass="7571">MQGYTFKQLKKIAEDWEGEKVWETEQLLSPIRDTFSDIQKMRVSLKKRINKLEVELTTNQIEK</sequence>
<proteinExistence type="predicted"/>
<protein>
    <submittedName>
        <fullName evidence="1">Uncharacterized protein</fullName>
    </submittedName>
</protein>
<organism evidence="1 2">
    <name type="scientific">Pseudoalteromonas haloplanktis</name>
    <name type="common">Alteromonas haloplanktis</name>
    <dbReference type="NCBI Taxonomy" id="228"/>
    <lineage>
        <taxon>Bacteria</taxon>
        <taxon>Pseudomonadati</taxon>
        <taxon>Pseudomonadota</taxon>
        <taxon>Gammaproteobacteria</taxon>
        <taxon>Alteromonadales</taxon>
        <taxon>Pseudoalteromonadaceae</taxon>
        <taxon>Pseudoalteromonas</taxon>
    </lineage>
</organism>
<name>A0A9W4R595_PSEHA</name>
<dbReference type="AlphaFoldDB" id="A0A9W4R595"/>
<comment type="caution">
    <text evidence="1">The sequence shown here is derived from an EMBL/GenBank/DDBJ whole genome shotgun (WGS) entry which is preliminary data.</text>
</comment>
<evidence type="ECO:0000313" key="1">
    <source>
        <dbReference type="EMBL" id="CAH9067104.1"/>
    </source>
</evidence>
<dbReference type="InterPro" id="IPR045809">
    <property type="entry name" value="MobI"/>
</dbReference>
<keyword evidence="2" id="KW-1185">Reference proteome</keyword>
<gene>
    <name evidence="1" type="ORF">PSEHALCIP103_03725</name>
</gene>
<dbReference type="Pfam" id="PF19456">
    <property type="entry name" value="MobI"/>
    <property type="match status" value="1"/>
</dbReference>
<dbReference type="Proteomes" id="UP001152447">
    <property type="component" value="Unassembled WGS sequence"/>
</dbReference>
<evidence type="ECO:0000313" key="2">
    <source>
        <dbReference type="Proteomes" id="UP001152447"/>
    </source>
</evidence>
<dbReference type="EMBL" id="CAMAPB010000184">
    <property type="protein sequence ID" value="CAH9067104.1"/>
    <property type="molecule type" value="Genomic_DNA"/>
</dbReference>
<reference evidence="1" key="1">
    <citation type="submission" date="2022-07" db="EMBL/GenBank/DDBJ databases">
        <authorList>
            <person name="Criscuolo A."/>
        </authorList>
    </citation>
    <scope>NUCLEOTIDE SEQUENCE</scope>
    <source>
        <strain evidence="1">CIP103197</strain>
    </source>
</reference>